<dbReference type="Proteomes" id="UP000494106">
    <property type="component" value="Unassembled WGS sequence"/>
</dbReference>
<dbReference type="AlphaFoldDB" id="A0A8S1A0K8"/>
<proteinExistence type="predicted"/>
<protein>
    <submittedName>
        <fullName evidence="2">Uncharacterized protein</fullName>
    </submittedName>
</protein>
<reference evidence="2 3" key="1">
    <citation type="submission" date="2020-04" db="EMBL/GenBank/DDBJ databases">
        <authorList>
            <person name="Wallbank WR R."/>
            <person name="Pardo Diaz C."/>
            <person name="Kozak K."/>
            <person name="Martin S."/>
            <person name="Jiggins C."/>
            <person name="Moest M."/>
            <person name="Warren A I."/>
            <person name="Byers J.R.P. K."/>
            <person name="Montejo-Kovacevich G."/>
            <person name="Yen C E."/>
        </authorList>
    </citation>
    <scope>NUCLEOTIDE SEQUENCE [LARGE SCALE GENOMIC DNA]</scope>
</reference>
<feature type="region of interest" description="Disordered" evidence="1">
    <location>
        <begin position="1"/>
        <end position="43"/>
    </location>
</feature>
<evidence type="ECO:0000313" key="2">
    <source>
        <dbReference type="EMBL" id="CAB3239650.1"/>
    </source>
</evidence>
<keyword evidence="3" id="KW-1185">Reference proteome</keyword>
<comment type="caution">
    <text evidence="2">The sequence shown here is derived from an EMBL/GenBank/DDBJ whole genome shotgun (WGS) entry which is preliminary data.</text>
</comment>
<accession>A0A8S1A0K8</accession>
<gene>
    <name evidence="2" type="ORF">APLA_LOCUS7872</name>
</gene>
<feature type="compositionally biased region" description="Basic and acidic residues" evidence="1">
    <location>
        <begin position="19"/>
        <end position="33"/>
    </location>
</feature>
<sequence length="100" mass="11578">MRDVNSRRGKERRKQAALSKDRSPPAPCEKEVRQPPTICQDNLEENLQRNPELNDTSEITALAKISLRLKVSNRKKCTCIQIDSVVKREDETNKLSRLKY</sequence>
<evidence type="ECO:0000313" key="3">
    <source>
        <dbReference type="Proteomes" id="UP000494106"/>
    </source>
</evidence>
<organism evidence="2 3">
    <name type="scientific">Arctia plantaginis</name>
    <name type="common">Wood tiger moth</name>
    <name type="synonym">Phalaena plantaginis</name>
    <dbReference type="NCBI Taxonomy" id="874455"/>
    <lineage>
        <taxon>Eukaryota</taxon>
        <taxon>Metazoa</taxon>
        <taxon>Ecdysozoa</taxon>
        <taxon>Arthropoda</taxon>
        <taxon>Hexapoda</taxon>
        <taxon>Insecta</taxon>
        <taxon>Pterygota</taxon>
        <taxon>Neoptera</taxon>
        <taxon>Endopterygota</taxon>
        <taxon>Lepidoptera</taxon>
        <taxon>Glossata</taxon>
        <taxon>Ditrysia</taxon>
        <taxon>Noctuoidea</taxon>
        <taxon>Erebidae</taxon>
        <taxon>Arctiinae</taxon>
        <taxon>Arctia</taxon>
    </lineage>
</organism>
<name>A0A8S1A0K8_ARCPL</name>
<dbReference type="EMBL" id="CADEBC010000503">
    <property type="protein sequence ID" value="CAB3239650.1"/>
    <property type="molecule type" value="Genomic_DNA"/>
</dbReference>
<evidence type="ECO:0000256" key="1">
    <source>
        <dbReference type="SAM" id="MobiDB-lite"/>
    </source>
</evidence>